<keyword evidence="7" id="KW-1015">Disulfide bond</keyword>
<accession>A0A8C4SLB1</accession>
<evidence type="ECO:0000256" key="4">
    <source>
        <dbReference type="ARBA" id="ARBA00022525"/>
    </source>
</evidence>
<dbReference type="InterPro" id="IPR001862">
    <property type="entry name" value="MAC_perforin"/>
</dbReference>
<evidence type="ECO:0000313" key="10">
    <source>
        <dbReference type="Ensembl" id="ENSECRP00000018169.1"/>
    </source>
</evidence>
<dbReference type="GO" id="GO:0005576">
    <property type="term" value="C:extracellular region"/>
    <property type="evidence" value="ECO:0007669"/>
    <property type="project" value="UniProtKB-SubCell"/>
</dbReference>
<dbReference type="Pfam" id="PF01823">
    <property type="entry name" value="MACPF"/>
    <property type="match status" value="1"/>
</dbReference>
<evidence type="ECO:0000256" key="3">
    <source>
        <dbReference type="ARBA" id="ARBA00009214"/>
    </source>
</evidence>
<evidence type="ECO:0000256" key="7">
    <source>
        <dbReference type="ARBA" id="ARBA00023157"/>
    </source>
</evidence>
<proteinExistence type="inferred from homology"/>
<evidence type="ECO:0000259" key="9">
    <source>
        <dbReference type="PROSITE" id="PS51412"/>
    </source>
</evidence>
<dbReference type="SMART" id="SM00457">
    <property type="entry name" value="MACPF"/>
    <property type="match status" value="1"/>
</dbReference>
<sequence>GLVNYIYRLELWDSALFSTSCKIVPIRECNNAEFVPGYNLGGEGFNIITMERKGAYIINMDVVDRANGTCKLCTNTYQGRVQQKLPASMVDWRPLPQCKMKVASSMYESSESLVNDTGSSMKNDWKVGLEITADPRFQPSMMLGGSHSRAANFAMEKSKKDKYSFSRQEVHCSFYGYRVSSTPVVSEEFSQSFRALPNQYSSYTKSQYRALIDIYGTHFMRQVHLGGKIKSITAIKTCEATMKGLSDTAVKDCLDVEASATIMQAATVKTEAHFCKEKLKKLGNSQSFSATFSERHSEVTGGQIDGGDLLFSSQSDPGAYKEWLSTLKRTPDVISYSLSPLHKIFPKDARSRQLKSALKDYILENALLRRCSSKCSAGSHTSAREPCNCMCHGDNAVKANCCPVDKGLAKLTVRNLRAKGLWGDVWTETDGSVKVSFGSIFRRTSVIDDDNSPVWRETFYFDDIKISMADKITFQVYDMDSRWNSDLLGKCSFPVKRGYVSDMCAFTHGSFYFSYSLECAPSLGGPQCADYIPSPMSTELTKSYVSRNHIQQCVLKHCAVSMHFKVCHCIFNF</sequence>
<dbReference type="Pfam" id="PF00168">
    <property type="entry name" value="C2"/>
    <property type="match status" value="1"/>
</dbReference>
<reference evidence="10" key="3">
    <citation type="submission" date="2025-09" db="UniProtKB">
        <authorList>
            <consortium name="Ensembl"/>
        </authorList>
    </citation>
    <scope>IDENTIFICATION</scope>
</reference>
<comment type="similarity">
    <text evidence="3">Belongs to the complement C6/C7/C8/C9 family.</text>
</comment>
<evidence type="ECO:0000256" key="6">
    <source>
        <dbReference type="ARBA" id="ARBA00023136"/>
    </source>
</evidence>
<evidence type="ECO:0000256" key="5">
    <source>
        <dbReference type="ARBA" id="ARBA00022852"/>
    </source>
</evidence>
<dbReference type="PANTHER" id="PTHR46096">
    <property type="entry name" value="PERFORIN-1"/>
    <property type="match status" value="1"/>
</dbReference>
<dbReference type="InterPro" id="IPR000008">
    <property type="entry name" value="C2_dom"/>
</dbReference>
<dbReference type="GO" id="GO:0001771">
    <property type="term" value="P:immunological synapse formation"/>
    <property type="evidence" value="ECO:0007669"/>
    <property type="project" value="TreeGrafter"/>
</dbReference>
<dbReference type="Gene3D" id="2.60.40.150">
    <property type="entry name" value="C2 domain"/>
    <property type="match status" value="1"/>
</dbReference>
<feature type="domain" description="C2" evidence="8">
    <location>
        <begin position="391"/>
        <end position="508"/>
    </location>
</feature>
<evidence type="ECO:0000256" key="1">
    <source>
        <dbReference type="ARBA" id="ARBA00004370"/>
    </source>
</evidence>
<gene>
    <name evidence="10" type="primary">LOC114663222</name>
</gene>
<comment type="subcellular location">
    <subcellularLocation>
        <location evidence="1">Membrane</location>
    </subcellularLocation>
    <subcellularLocation>
        <location evidence="2">Secreted</location>
    </subcellularLocation>
</comment>
<evidence type="ECO:0000259" key="8">
    <source>
        <dbReference type="PROSITE" id="PS50004"/>
    </source>
</evidence>
<dbReference type="InterPro" id="IPR052784">
    <property type="entry name" value="Perforin-1_pore-forming"/>
</dbReference>
<evidence type="ECO:0000256" key="2">
    <source>
        <dbReference type="ARBA" id="ARBA00004613"/>
    </source>
</evidence>
<dbReference type="InterPro" id="IPR035892">
    <property type="entry name" value="C2_domain_sf"/>
</dbReference>
<dbReference type="SMART" id="SM00239">
    <property type="entry name" value="C2"/>
    <property type="match status" value="1"/>
</dbReference>
<feature type="domain" description="MACPF" evidence="9">
    <location>
        <begin position="24"/>
        <end position="376"/>
    </location>
</feature>
<dbReference type="GO" id="GO:0051607">
    <property type="term" value="P:defense response to virus"/>
    <property type="evidence" value="ECO:0007669"/>
    <property type="project" value="TreeGrafter"/>
</dbReference>
<dbReference type="PROSITE" id="PS51412">
    <property type="entry name" value="MACPF_2"/>
    <property type="match status" value="1"/>
</dbReference>
<dbReference type="PROSITE" id="PS00279">
    <property type="entry name" value="MACPF_1"/>
    <property type="match status" value="1"/>
</dbReference>
<name>A0A8C4SLB1_ERPCA</name>
<dbReference type="GO" id="GO:0031640">
    <property type="term" value="P:killing of cells of another organism"/>
    <property type="evidence" value="ECO:0007669"/>
    <property type="project" value="UniProtKB-KW"/>
</dbReference>
<dbReference type="GO" id="GO:0001913">
    <property type="term" value="P:T cell mediated cytotoxicity"/>
    <property type="evidence" value="ECO:0007669"/>
    <property type="project" value="TreeGrafter"/>
</dbReference>
<dbReference type="InterPro" id="IPR020864">
    <property type="entry name" value="MACPF"/>
</dbReference>
<organism evidence="10 11">
    <name type="scientific">Erpetoichthys calabaricus</name>
    <name type="common">Rope fish</name>
    <name type="synonym">Calamoichthys calabaricus</name>
    <dbReference type="NCBI Taxonomy" id="27687"/>
    <lineage>
        <taxon>Eukaryota</taxon>
        <taxon>Metazoa</taxon>
        <taxon>Chordata</taxon>
        <taxon>Craniata</taxon>
        <taxon>Vertebrata</taxon>
        <taxon>Euteleostomi</taxon>
        <taxon>Actinopterygii</taxon>
        <taxon>Polypteriformes</taxon>
        <taxon>Polypteridae</taxon>
        <taxon>Erpetoichthys</taxon>
    </lineage>
</organism>
<dbReference type="GeneTree" id="ENSGT00530000063725"/>
<dbReference type="GO" id="GO:0005579">
    <property type="term" value="C:membrane attack complex"/>
    <property type="evidence" value="ECO:0007669"/>
    <property type="project" value="InterPro"/>
</dbReference>
<reference evidence="10" key="1">
    <citation type="submission" date="2021-06" db="EMBL/GenBank/DDBJ databases">
        <authorList>
            <consortium name="Wellcome Sanger Institute Data Sharing"/>
        </authorList>
    </citation>
    <scope>NUCLEOTIDE SEQUENCE [LARGE SCALE GENOMIC DNA]</scope>
</reference>
<dbReference type="PANTHER" id="PTHR46096:SF5">
    <property type="entry name" value="PERFORIN 1.2 PRECURSOR-RELATED"/>
    <property type="match status" value="1"/>
</dbReference>
<keyword evidence="6" id="KW-0472">Membrane</keyword>
<dbReference type="PRINTS" id="PR00764">
    <property type="entry name" value="COMPLEMENTC9"/>
</dbReference>
<dbReference type="GO" id="GO:0022829">
    <property type="term" value="F:wide pore channel activity"/>
    <property type="evidence" value="ECO:0007669"/>
    <property type="project" value="TreeGrafter"/>
</dbReference>
<keyword evidence="4" id="KW-0964">Secreted</keyword>
<evidence type="ECO:0000313" key="11">
    <source>
        <dbReference type="Proteomes" id="UP000694620"/>
    </source>
</evidence>
<protein>
    <submittedName>
        <fullName evidence="10">Perforin-1-like</fullName>
    </submittedName>
</protein>
<reference evidence="10" key="2">
    <citation type="submission" date="2025-08" db="UniProtKB">
        <authorList>
            <consortium name="Ensembl"/>
        </authorList>
    </citation>
    <scope>IDENTIFICATION</scope>
</reference>
<keyword evidence="11" id="KW-1185">Reference proteome</keyword>
<dbReference type="PROSITE" id="PS50004">
    <property type="entry name" value="C2"/>
    <property type="match status" value="1"/>
</dbReference>
<dbReference type="SUPFAM" id="SSF49562">
    <property type="entry name" value="C2 domain (Calcium/lipid-binding domain, CaLB)"/>
    <property type="match status" value="1"/>
</dbReference>
<dbReference type="Ensembl" id="ENSECRT00000018536.1">
    <property type="protein sequence ID" value="ENSECRP00000018169.1"/>
    <property type="gene ID" value="ENSECRG00000012046.1"/>
</dbReference>
<dbReference type="InterPro" id="IPR020863">
    <property type="entry name" value="MACPF_CS"/>
</dbReference>
<dbReference type="Proteomes" id="UP000694620">
    <property type="component" value="Chromosome 12"/>
</dbReference>
<dbReference type="AlphaFoldDB" id="A0A8C4SLB1"/>
<keyword evidence="5" id="KW-0204">Cytolysis</keyword>